<dbReference type="Pfam" id="PF00881">
    <property type="entry name" value="Nitroreductase"/>
    <property type="match status" value="1"/>
</dbReference>
<dbReference type="CDD" id="cd02148">
    <property type="entry name" value="RutE-like"/>
    <property type="match status" value="1"/>
</dbReference>
<name>A0AAW8B781_9GAMM</name>
<evidence type="ECO:0000256" key="4">
    <source>
        <dbReference type="ARBA" id="ARBA00023002"/>
    </source>
</evidence>
<dbReference type="RefSeq" id="WP_305170297.1">
    <property type="nucleotide sequence ID" value="NZ_JAUUUU010000003.1"/>
</dbReference>
<evidence type="ECO:0000313" key="7">
    <source>
        <dbReference type="Proteomes" id="UP001178354"/>
    </source>
</evidence>
<protein>
    <submittedName>
        <fullName evidence="6">Malonic semialdehyde reductase</fullName>
        <ecNumber evidence="6">1.1.1.298</ecNumber>
    </submittedName>
</protein>
<evidence type="ECO:0000256" key="1">
    <source>
        <dbReference type="ARBA" id="ARBA00022630"/>
    </source>
</evidence>
<sequence>MKPIEQHSIEQLFTEARTYSHWQDRGIAADTLRQLYQLAAMGPTSMNAHPGRFVFLTTPASKQRLLPALAEGNRDKTLSAPVTVIVAHDPTFYRHLPELFPHMDGAEKMFADNEELSNSTAFRNGTLQGAWLIMAARALGLDCGPMSGFDNGKIDDIFFAENGWQSNFLINLG</sequence>
<reference evidence="6" key="2">
    <citation type="submission" date="2023-08" db="EMBL/GenBank/DDBJ databases">
        <authorList>
            <person name="Luo J."/>
        </authorList>
    </citation>
    <scope>NUCLEOTIDE SEQUENCE</scope>
    <source>
        <strain evidence="6">DSM 25064</strain>
    </source>
</reference>
<dbReference type="Gene3D" id="3.40.109.10">
    <property type="entry name" value="NADH Oxidase"/>
    <property type="match status" value="1"/>
</dbReference>
<feature type="domain" description="Nitroreductase" evidence="5">
    <location>
        <begin position="17"/>
        <end position="173"/>
    </location>
</feature>
<dbReference type="InterPro" id="IPR023936">
    <property type="entry name" value="RutE-like"/>
</dbReference>
<dbReference type="InterPro" id="IPR029479">
    <property type="entry name" value="Nitroreductase"/>
</dbReference>
<evidence type="ECO:0000256" key="2">
    <source>
        <dbReference type="ARBA" id="ARBA00022643"/>
    </source>
</evidence>
<gene>
    <name evidence="6" type="ORF">Q8A57_07080</name>
</gene>
<dbReference type="EMBL" id="JAUUUU010000003">
    <property type="protein sequence ID" value="MDP1520723.1"/>
    <property type="molecule type" value="Genomic_DNA"/>
</dbReference>
<dbReference type="InterPro" id="IPR000415">
    <property type="entry name" value="Nitroreductase-like"/>
</dbReference>
<keyword evidence="7" id="KW-1185">Reference proteome</keyword>
<dbReference type="InterPro" id="IPR050461">
    <property type="entry name" value="Nitroreductase_HadB/RutE"/>
</dbReference>
<organism evidence="6 7">
    <name type="scientific">Porticoccus litoralis</name>
    <dbReference type="NCBI Taxonomy" id="434086"/>
    <lineage>
        <taxon>Bacteria</taxon>
        <taxon>Pseudomonadati</taxon>
        <taxon>Pseudomonadota</taxon>
        <taxon>Gammaproteobacteria</taxon>
        <taxon>Cellvibrionales</taxon>
        <taxon>Porticoccaceae</taxon>
        <taxon>Porticoccus</taxon>
    </lineage>
</organism>
<dbReference type="GO" id="GO:0035527">
    <property type="term" value="F:3-hydroxypropionate dehydrogenase (NADP+) activity"/>
    <property type="evidence" value="ECO:0007669"/>
    <property type="project" value="UniProtKB-EC"/>
</dbReference>
<dbReference type="SUPFAM" id="SSF55469">
    <property type="entry name" value="FMN-dependent nitroreductase-like"/>
    <property type="match status" value="1"/>
</dbReference>
<keyword evidence="3" id="KW-0521">NADP</keyword>
<accession>A0AAW8B781</accession>
<proteinExistence type="predicted"/>
<keyword evidence="4 6" id="KW-0560">Oxidoreductase</keyword>
<dbReference type="Proteomes" id="UP001178354">
    <property type="component" value="Unassembled WGS sequence"/>
</dbReference>
<dbReference type="EC" id="1.1.1.298" evidence="6"/>
<comment type="caution">
    <text evidence="6">The sequence shown here is derived from an EMBL/GenBank/DDBJ whole genome shotgun (WGS) entry which is preliminary data.</text>
</comment>
<reference evidence="6" key="1">
    <citation type="journal article" date="2010" name="Int. J. Syst. Evol. Microbiol.">
        <title>Porticoccus litoralis gen. nov., sp. nov., a gammaproteobacterium isolated from the Yellow Sea.</title>
        <authorList>
            <person name="Oh H.M."/>
            <person name="Kim H."/>
            <person name="Kim K.M."/>
            <person name="Min G.S."/>
            <person name="Cho J.C."/>
        </authorList>
    </citation>
    <scope>NUCLEOTIDE SEQUENCE</scope>
    <source>
        <strain evidence="6">DSM 25064</strain>
    </source>
</reference>
<evidence type="ECO:0000259" key="5">
    <source>
        <dbReference type="Pfam" id="PF00881"/>
    </source>
</evidence>
<dbReference type="PANTHER" id="PTHR43543:SF1">
    <property type="entry name" value="MALONIC SEMIALDEHYDE REDUCTASE RUTE-RELATED"/>
    <property type="match status" value="1"/>
</dbReference>
<dbReference type="AlphaFoldDB" id="A0AAW8B781"/>
<evidence type="ECO:0000256" key="3">
    <source>
        <dbReference type="ARBA" id="ARBA00022857"/>
    </source>
</evidence>
<keyword evidence="2" id="KW-0288">FMN</keyword>
<dbReference type="PANTHER" id="PTHR43543">
    <property type="entry name" value="MALONIC SEMIALDEHYDE REDUCTASE RUTE-RELATED"/>
    <property type="match status" value="1"/>
</dbReference>
<evidence type="ECO:0000313" key="6">
    <source>
        <dbReference type="EMBL" id="MDP1520723.1"/>
    </source>
</evidence>
<keyword evidence="1" id="KW-0285">Flavoprotein</keyword>
<dbReference type="NCBIfam" id="NF003768">
    <property type="entry name" value="PRK05365.1"/>
    <property type="match status" value="1"/>
</dbReference>